<sequence>ARELVEQQRCERVRSEWLRVLLVAGYAHRVCATASQEIVERAQLRRELWASGIISKFLMRKMARKRHRAMLFNAVKLRVAARAYARNTRLVLAQDVLGKRPQGARVLPPHHANAPRPRRGAHAPFPGGEPNRETRGAAAGRRAGDDHAPRGERHGPGRHAPGAGRASSGQGPAQGAVGALPCGARRRGERGGAAASERPQRARGDAQGEGWRSGWHGSEGGQETGGRPGEAAGGAELGESHRPADPAPVFQHGAQRDKQSQQVQVDDQGGAGPSHDHGQAIGRCLGIGEVRANHGSAGRPLAAPLTPRPGALICRRAEGAIGQRDPRVCLSRFGFSEAAGSGAPGALCAPTGDSAGIPERVEER</sequence>
<feature type="region of interest" description="Disordered" evidence="1">
    <location>
        <begin position="340"/>
        <end position="364"/>
    </location>
</feature>
<evidence type="ECO:0000313" key="2">
    <source>
        <dbReference type="EMBL" id="CAK0899747.1"/>
    </source>
</evidence>
<evidence type="ECO:0000256" key="1">
    <source>
        <dbReference type="SAM" id="MobiDB-lite"/>
    </source>
</evidence>
<dbReference type="Proteomes" id="UP001189429">
    <property type="component" value="Unassembled WGS sequence"/>
</dbReference>
<organism evidence="2 3">
    <name type="scientific">Prorocentrum cordatum</name>
    <dbReference type="NCBI Taxonomy" id="2364126"/>
    <lineage>
        <taxon>Eukaryota</taxon>
        <taxon>Sar</taxon>
        <taxon>Alveolata</taxon>
        <taxon>Dinophyceae</taxon>
        <taxon>Prorocentrales</taxon>
        <taxon>Prorocentraceae</taxon>
        <taxon>Prorocentrum</taxon>
    </lineage>
</organism>
<keyword evidence="3" id="KW-1185">Reference proteome</keyword>
<feature type="compositionally biased region" description="Low complexity" evidence="1">
    <location>
        <begin position="158"/>
        <end position="169"/>
    </location>
</feature>
<feature type="compositionally biased region" description="Gly residues" evidence="1">
    <location>
        <begin position="217"/>
        <end position="236"/>
    </location>
</feature>
<accession>A0ABN9XIX8</accession>
<proteinExistence type="predicted"/>
<protein>
    <submittedName>
        <fullName evidence="2">Uncharacterized protein</fullName>
    </submittedName>
</protein>
<feature type="region of interest" description="Disordered" evidence="1">
    <location>
        <begin position="102"/>
        <end position="281"/>
    </location>
</feature>
<name>A0ABN9XIX8_9DINO</name>
<evidence type="ECO:0000313" key="3">
    <source>
        <dbReference type="Proteomes" id="UP001189429"/>
    </source>
</evidence>
<dbReference type="EMBL" id="CAUYUJ010020659">
    <property type="protein sequence ID" value="CAK0899747.1"/>
    <property type="molecule type" value="Genomic_DNA"/>
</dbReference>
<reference evidence="2" key="1">
    <citation type="submission" date="2023-10" db="EMBL/GenBank/DDBJ databases">
        <authorList>
            <person name="Chen Y."/>
            <person name="Shah S."/>
            <person name="Dougan E. K."/>
            <person name="Thang M."/>
            <person name="Chan C."/>
        </authorList>
    </citation>
    <scope>NUCLEOTIDE SEQUENCE [LARGE SCALE GENOMIC DNA]</scope>
</reference>
<comment type="caution">
    <text evidence="2">The sequence shown here is derived from an EMBL/GenBank/DDBJ whole genome shotgun (WGS) entry which is preliminary data.</text>
</comment>
<feature type="compositionally biased region" description="Basic and acidic residues" evidence="1">
    <location>
        <begin position="142"/>
        <end position="155"/>
    </location>
</feature>
<gene>
    <name evidence="2" type="ORF">PCOR1329_LOCUS77190</name>
</gene>
<feature type="non-terminal residue" evidence="2">
    <location>
        <position position="1"/>
    </location>
</feature>